<feature type="non-terminal residue" evidence="1">
    <location>
        <position position="249"/>
    </location>
</feature>
<evidence type="ECO:0000313" key="1">
    <source>
        <dbReference type="EMBL" id="SVD64899.1"/>
    </source>
</evidence>
<reference evidence="1" key="1">
    <citation type="submission" date="2018-05" db="EMBL/GenBank/DDBJ databases">
        <authorList>
            <person name="Lanie J.A."/>
            <person name="Ng W.-L."/>
            <person name="Kazmierczak K.M."/>
            <person name="Andrzejewski T.M."/>
            <person name="Davidsen T.M."/>
            <person name="Wayne K.J."/>
            <person name="Tettelin H."/>
            <person name="Glass J.I."/>
            <person name="Rusch D."/>
            <person name="Podicherti R."/>
            <person name="Tsui H.-C.T."/>
            <person name="Winkler M.E."/>
        </authorList>
    </citation>
    <scope>NUCLEOTIDE SEQUENCE</scope>
</reference>
<dbReference type="EMBL" id="UINC01164186">
    <property type="protein sequence ID" value="SVD64899.1"/>
    <property type="molecule type" value="Genomic_DNA"/>
</dbReference>
<dbReference type="AlphaFoldDB" id="A0A382X242"/>
<protein>
    <submittedName>
        <fullName evidence="1">Uncharacterized protein</fullName>
    </submittedName>
</protein>
<sequence>MKLAYIIGALGILTAACTTAPAQIQAADAPNILILGETADDHSIPRYNRVYERVQDALTNQLIQKGFTVVDETAAALDTSSQNRIRRTDPELIDIASSITRPPVDVALIFTIYASVEEKEYTGIVHTRIQGRLLDVKAGTRLGNFEVGSPNTWRVALSCDYECVIESTGEKAKILARDLGEVLGDLVDSRLVSAGLSGSIANDNEKGGLPTAYTLVFDNISVDEMHDINSYLVTFKGYEHHRTIAAMTL</sequence>
<proteinExistence type="predicted"/>
<accession>A0A382X242</accession>
<organism evidence="1">
    <name type="scientific">marine metagenome</name>
    <dbReference type="NCBI Taxonomy" id="408172"/>
    <lineage>
        <taxon>unclassified sequences</taxon>
        <taxon>metagenomes</taxon>
        <taxon>ecological metagenomes</taxon>
    </lineage>
</organism>
<name>A0A382X242_9ZZZZ</name>
<gene>
    <name evidence="1" type="ORF">METZ01_LOCUS417753</name>
</gene>
<dbReference type="PROSITE" id="PS51257">
    <property type="entry name" value="PROKAR_LIPOPROTEIN"/>
    <property type="match status" value="1"/>
</dbReference>